<evidence type="ECO:0000313" key="9">
    <source>
        <dbReference type="EMBL" id="TVY10028.1"/>
    </source>
</evidence>
<dbReference type="GO" id="GO:0016020">
    <property type="term" value="C:membrane"/>
    <property type="evidence" value="ECO:0007669"/>
    <property type="project" value="InterPro"/>
</dbReference>
<dbReference type="InterPro" id="IPR018313">
    <property type="entry name" value="SBP_3_CS"/>
</dbReference>
<dbReference type="SMART" id="SM00079">
    <property type="entry name" value="PBPe"/>
    <property type="match status" value="1"/>
</dbReference>
<dbReference type="AlphaFoldDB" id="A0A559KD09"/>
<sequence>MFKNKALIGLFVCFALVMSACGSKAAAPAEPSKTTGDKPAAAQPAKETKLDQIKKAGKIVVGTSADYPPYEFHKEVNKKDEIVGFDIEIAKALAKDLGVTLEMKDMKFDGLLAALDAGNVDFVISGMTPTEERKKSVDFTKIYYTAVQTVVVRAEDKDKYKSVDDLKGKKVGAQKGATQEQIVKEQMPNSELKALGKISDLMLELKNKKVDALVVEQPVASAYLSKNKDLVITDVKLKTEDSGSAIALKKGAPELVDAMNKTLDKLMADKSIEKFVAEANDQVE</sequence>
<name>A0A559KD09_9BACL</name>
<dbReference type="OrthoDB" id="9774451at2"/>
<feature type="signal peptide" evidence="6">
    <location>
        <begin position="1"/>
        <end position="25"/>
    </location>
</feature>
<evidence type="ECO:0000313" key="10">
    <source>
        <dbReference type="Proteomes" id="UP000317036"/>
    </source>
</evidence>
<dbReference type="CDD" id="cd13620">
    <property type="entry name" value="PBP2_GltS"/>
    <property type="match status" value="1"/>
</dbReference>
<gene>
    <name evidence="9" type="ORF">FPZ49_09890</name>
</gene>
<feature type="region of interest" description="Disordered" evidence="5">
    <location>
        <begin position="27"/>
        <end position="48"/>
    </location>
</feature>
<dbReference type="Gene3D" id="3.40.190.10">
    <property type="entry name" value="Periplasmic binding protein-like II"/>
    <property type="match status" value="2"/>
</dbReference>
<feature type="domain" description="Solute-binding protein family 3/N-terminal" evidence="7">
    <location>
        <begin position="58"/>
        <end position="279"/>
    </location>
</feature>
<dbReference type="InterPro" id="IPR001638">
    <property type="entry name" value="Solute-binding_3/MltF_N"/>
</dbReference>
<evidence type="ECO:0000256" key="2">
    <source>
        <dbReference type="ARBA" id="ARBA00010333"/>
    </source>
</evidence>
<organism evidence="9 10">
    <name type="scientific">Paenibacillus cremeus</name>
    <dbReference type="NCBI Taxonomy" id="2163881"/>
    <lineage>
        <taxon>Bacteria</taxon>
        <taxon>Bacillati</taxon>
        <taxon>Bacillota</taxon>
        <taxon>Bacilli</taxon>
        <taxon>Bacillales</taxon>
        <taxon>Paenibacillaceae</taxon>
        <taxon>Paenibacillus</taxon>
    </lineage>
</organism>
<dbReference type="GO" id="GO:0030313">
    <property type="term" value="C:cell envelope"/>
    <property type="evidence" value="ECO:0007669"/>
    <property type="project" value="UniProtKB-SubCell"/>
</dbReference>
<dbReference type="SMART" id="SM00062">
    <property type="entry name" value="PBPb"/>
    <property type="match status" value="1"/>
</dbReference>
<feature type="chain" id="PRO_5021833688" evidence="6">
    <location>
        <begin position="26"/>
        <end position="284"/>
    </location>
</feature>
<dbReference type="PROSITE" id="PS51257">
    <property type="entry name" value="PROKAR_LIPOPROTEIN"/>
    <property type="match status" value="1"/>
</dbReference>
<comment type="caution">
    <text evidence="9">The sequence shown here is derived from an EMBL/GenBank/DDBJ whole genome shotgun (WGS) entry which is preliminary data.</text>
</comment>
<accession>A0A559KD09</accession>
<proteinExistence type="inferred from homology"/>
<evidence type="ECO:0000259" key="7">
    <source>
        <dbReference type="SMART" id="SM00062"/>
    </source>
</evidence>
<feature type="domain" description="Ionotropic glutamate receptor C-terminal" evidence="8">
    <location>
        <begin position="58"/>
        <end position="278"/>
    </location>
</feature>
<evidence type="ECO:0000259" key="8">
    <source>
        <dbReference type="SMART" id="SM00079"/>
    </source>
</evidence>
<dbReference type="PANTHER" id="PTHR35936">
    <property type="entry name" value="MEMBRANE-BOUND LYTIC MUREIN TRANSGLYCOSYLASE F"/>
    <property type="match status" value="1"/>
</dbReference>
<dbReference type="Pfam" id="PF00497">
    <property type="entry name" value="SBP_bac_3"/>
    <property type="match status" value="1"/>
</dbReference>
<dbReference type="InterPro" id="IPR001320">
    <property type="entry name" value="Iontro_rcpt_C"/>
</dbReference>
<comment type="similarity">
    <text evidence="2 4">Belongs to the bacterial solute-binding protein 3 family.</text>
</comment>
<evidence type="ECO:0000256" key="3">
    <source>
        <dbReference type="ARBA" id="ARBA00022729"/>
    </source>
</evidence>
<evidence type="ECO:0000256" key="1">
    <source>
        <dbReference type="ARBA" id="ARBA00004196"/>
    </source>
</evidence>
<dbReference type="RefSeq" id="WP_144846022.1">
    <property type="nucleotide sequence ID" value="NZ_VNJI01000010.1"/>
</dbReference>
<protein>
    <submittedName>
        <fullName evidence="9">Transporter substrate-binding domain-containing protein</fullName>
    </submittedName>
</protein>
<dbReference type="GO" id="GO:0015276">
    <property type="term" value="F:ligand-gated monoatomic ion channel activity"/>
    <property type="evidence" value="ECO:0007669"/>
    <property type="project" value="InterPro"/>
</dbReference>
<keyword evidence="3 6" id="KW-0732">Signal</keyword>
<reference evidence="9 10" key="1">
    <citation type="submission" date="2019-07" db="EMBL/GenBank/DDBJ databases">
        <authorList>
            <person name="Kim J."/>
        </authorList>
    </citation>
    <scope>NUCLEOTIDE SEQUENCE [LARGE SCALE GENOMIC DNA]</scope>
    <source>
        <strain evidence="9 10">JC52</strain>
    </source>
</reference>
<comment type="subcellular location">
    <subcellularLocation>
        <location evidence="1">Cell envelope</location>
    </subcellularLocation>
</comment>
<keyword evidence="10" id="KW-1185">Reference proteome</keyword>
<dbReference type="Proteomes" id="UP000317036">
    <property type="component" value="Unassembled WGS sequence"/>
</dbReference>
<evidence type="ECO:0000256" key="5">
    <source>
        <dbReference type="SAM" id="MobiDB-lite"/>
    </source>
</evidence>
<dbReference type="EMBL" id="VNJI01000010">
    <property type="protein sequence ID" value="TVY10028.1"/>
    <property type="molecule type" value="Genomic_DNA"/>
</dbReference>
<evidence type="ECO:0000256" key="4">
    <source>
        <dbReference type="RuleBase" id="RU003744"/>
    </source>
</evidence>
<dbReference type="SUPFAM" id="SSF53850">
    <property type="entry name" value="Periplasmic binding protein-like II"/>
    <property type="match status" value="1"/>
</dbReference>
<evidence type="ECO:0000256" key="6">
    <source>
        <dbReference type="SAM" id="SignalP"/>
    </source>
</evidence>
<dbReference type="PANTHER" id="PTHR35936:SF17">
    <property type="entry name" value="ARGININE-BINDING EXTRACELLULAR PROTEIN ARTP"/>
    <property type="match status" value="1"/>
</dbReference>
<dbReference type="PROSITE" id="PS01039">
    <property type="entry name" value="SBP_BACTERIAL_3"/>
    <property type="match status" value="1"/>
</dbReference>